<dbReference type="InterPro" id="IPR036365">
    <property type="entry name" value="PGBD-like_sf"/>
</dbReference>
<feature type="signal peptide" evidence="1">
    <location>
        <begin position="1"/>
        <end position="31"/>
    </location>
</feature>
<reference evidence="2 3" key="1">
    <citation type="journal article" date="2016" name="Nat. Commun.">
        <title>Thousands of microbial genomes shed light on interconnected biogeochemical processes in an aquifer system.</title>
        <authorList>
            <person name="Anantharaman K."/>
            <person name="Brown C.T."/>
            <person name="Hug L.A."/>
            <person name="Sharon I."/>
            <person name="Castelle C.J."/>
            <person name="Probst A.J."/>
            <person name="Thomas B.C."/>
            <person name="Singh A."/>
            <person name="Wilkins M.J."/>
            <person name="Karaoz U."/>
            <person name="Brodie E.L."/>
            <person name="Williams K.H."/>
            <person name="Hubbard S.S."/>
            <person name="Banfield J.F."/>
        </authorList>
    </citation>
    <scope>NUCLEOTIDE SEQUENCE [LARGE SCALE GENOMIC DNA]</scope>
</reference>
<dbReference type="AlphaFoldDB" id="A0A1F6BX73"/>
<feature type="chain" id="PRO_5009523205" description="Peptidoglycan binding-like domain-containing protein" evidence="1">
    <location>
        <begin position="32"/>
        <end position="663"/>
    </location>
</feature>
<comment type="caution">
    <text evidence="2">The sequence shown here is derived from an EMBL/GenBank/DDBJ whole genome shotgun (WGS) entry which is preliminary data.</text>
</comment>
<name>A0A1F6BX73_9BACT</name>
<evidence type="ECO:0000313" key="2">
    <source>
        <dbReference type="EMBL" id="OGG41546.1"/>
    </source>
</evidence>
<dbReference type="EMBL" id="MFKO01000008">
    <property type="protein sequence ID" value="OGG41546.1"/>
    <property type="molecule type" value="Genomic_DNA"/>
</dbReference>
<dbReference type="Proteomes" id="UP000176322">
    <property type="component" value="Unassembled WGS sequence"/>
</dbReference>
<keyword evidence="1" id="KW-0732">Signal</keyword>
<gene>
    <name evidence="2" type="ORF">A2837_03540</name>
</gene>
<organism evidence="2 3">
    <name type="scientific">Candidatus Kaiserbacteria bacterium RIFCSPHIGHO2_01_FULL_46_22</name>
    <dbReference type="NCBI Taxonomy" id="1798475"/>
    <lineage>
        <taxon>Bacteria</taxon>
        <taxon>Candidatus Kaiseribacteriota</taxon>
    </lineage>
</organism>
<evidence type="ECO:0000313" key="3">
    <source>
        <dbReference type="Proteomes" id="UP000176322"/>
    </source>
</evidence>
<dbReference type="InterPro" id="IPR036366">
    <property type="entry name" value="PGBDSf"/>
</dbReference>
<evidence type="ECO:0008006" key="4">
    <source>
        <dbReference type="Google" id="ProtNLM"/>
    </source>
</evidence>
<dbReference type="STRING" id="1798475.A2837_03540"/>
<evidence type="ECO:0000256" key="1">
    <source>
        <dbReference type="SAM" id="SignalP"/>
    </source>
</evidence>
<protein>
    <recommendedName>
        <fullName evidence="4">Peptidoglycan binding-like domain-containing protein</fullName>
    </recommendedName>
</protein>
<dbReference type="SUPFAM" id="SSF47090">
    <property type="entry name" value="PGBD-like"/>
    <property type="match status" value="1"/>
</dbReference>
<sequence length="663" mass="68774">MTLTHNIVAKAAVAFVAVALAFSLVAPAAKAQDVSAMSLEQLVALVNQLQSQLSGSSATTGSCSYTFTRSLSTGSTGADVMNLQKFLNMSADTQVSMSGAGAPGMETSFFGPATAAAVSKFQTKYSADILVPAGLTSPTGYFGPSSMAKANALCAGGTTGGGSTSGGDLEGGAGSIEETDIVSGLSNEEVGEGDEDVEVAALEIEADDGSDIEITAVKLDFDDEGTANNDDDFEEYASEVSIWFGDEEVARVDADEFNDDNDYGKTISLDEGVIIRAGETDEITVAVSGLSNIDDASAGDSWDVDFEQVRFRDAQDATITETVTEDNVVFTFESFATASDLEFKVTNGDDEINDARSIEVSSTTETDGVEILSFTIEVEGNSDVTVDELPVIFTSVGADIDAIAQAAEIVVDGDVVGSENIASTATTTSTVVFDNLNWEIAAGESVDVVVRVDANELAGTFTAGDTLSASVNPDHVSWDIEDEEGENVEAGDKTGSASSDAHAFFADGIQVSLVSTDEEVVAGDGNDDDYVKLTIKFDVTAFGETVYVDDTMANKVGSSTAGSAYGVDLSDAAGTYIAAASSTFALSSTADDEGDGYEVQEGETETFTLVVTVQNAATSTFDGDYARVVLTGIGFNTDNTSTFSTFTSNLANEFKTDFAFIAN</sequence>
<accession>A0A1F6BX73</accession>
<dbReference type="Gene3D" id="1.10.101.10">
    <property type="entry name" value="PGBD-like superfamily/PGBD"/>
    <property type="match status" value="1"/>
</dbReference>
<proteinExistence type="predicted"/>